<dbReference type="Gene3D" id="2.40.10.270">
    <property type="entry name" value="Bacteriophage SPP1 head-tail adaptor protein"/>
    <property type="match status" value="1"/>
</dbReference>
<dbReference type="InterPro" id="IPR008767">
    <property type="entry name" value="Phage_SPP1_head-tail_adaptor"/>
</dbReference>
<dbReference type="Proteomes" id="UP001595647">
    <property type="component" value="Unassembled WGS sequence"/>
</dbReference>
<evidence type="ECO:0000313" key="1">
    <source>
        <dbReference type="EMBL" id="MFC3163062.1"/>
    </source>
</evidence>
<reference evidence="2" key="1">
    <citation type="journal article" date="2019" name="Int. J. Syst. Evol. Microbiol.">
        <title>The Global Catalogue of Microorganisms (GCM) 10K type strain sequencing project: providing services to taxonomists for standard genome sequencing and annotation.</title>
        <authorList>
            <consortium name="The Broad Institute Genomics Platform"/>
            <consortium name="The Broad Institute Genome Sequencing Center for Infectious Disease"/>
            <person name="Wu L."/>
            <person name="Ma J."/>
        </authorList>
    </citation>
    <scope>NUCLEOTIDE SEQUENCE [LARGE SCALE GENOMIC DNA]</scope>
    <source>
        <strain evidence="2">KCTC 52231</strain>
    </source>
</reference>
<organism evidence="1 2">
    <name type="scientific">Ciceribacter thiooxidans</name>
    <dbReference type="NCBI Taxonomy" id="1969821"/>
    <lineage>
        <taxon>Bacteria</taxon>
        <taxon>Pseudomonadati</taxon>
        <taxon>Pseudomonadota</taxon>
        <taxon>Alphaproteobacteria</taxon>
        <taxon>Hyphomicrobiales</taxon>
        <taxon>Rhizobiaceae</taxon>
        <taxon>Ciceribacter</taxon>
    </lineage>
</organism>
<keyword evidence="2" id="KW-1185">Reference proteome</keyword>
<name>A0ABV7HXC0_9HYPH</name>
<sequence length="112" mass="12429">MTGAGDLRERVAFDARAAVDDGHGNERSDFVEQFPCRASFTPLRGGETVIASRLEGRQPVVVRVRASSKTRRIATDWRMRDLRTGFVYAVRSVIETSDRTWVDVTVESGVAA</sequence>
<proteinExistence type="predicted"/>
<comment type="caution">
    <text evidence="1">The sequence shown here is derived from an EMBL/GenBank/DDBJ whole genome shotgun (WGS) entry which is preliminary data.</text>
</comment>
<dbReference type="EMBL" id="JBHRTG010000007">
    <property type="protein sequence ID" value="MFC3163062.1"/>
    <property type="molecule type" value="Genomic_DNA"/>
</dbReference>
<accession>A0ABV7HXC0</accession>
<protein>
    <submittedName>
        <fullName evidence="1">Head-tail adaptor protein</fullName>
    </submittedName>
</protein>
<evidence type="ECO:0000313" key="2">
    <source>
        <dbReference type="Proteomes" id="UP001595647"/>
    </source>
</evidence>
<dbReference type="Pfam" id="PF05521">
    <property type="entry name" value="Phage_HCP"/>
    <property type="match status" value="1"/>
</dbReference>
<dbReference type="InterPro" id="IPR038666">
    <property type="entry name" value="SSP1_head-tail_sf"/>
</dbReference>
<dbReference type="RefSeq" id="WP_182305397.1">
    <property type="nucleotide sequence ID" value="NZ_CP059896.1"/>
</dbReference>
<gene>
    <name evidence="1" type="ORF">ACFOHV_07195</name>
</gene>